<evidence type="ECO:0000256" key="5">
    <source>
        <dbReference type="ARBA" id="ARBA00023221"/>
    </source>
</evidence>
<evidence type="ECO:0000256" key="2">
    <source>
        <dbReference type="ARBA" id="ARBA00022630"/>
    </source>
</evidence>
<evidence type="ECO:0000256" key="4">
    <source>
        <dbReference type="ARBA" id="ARBA00023002"/>
    </source>
</evidence>
<dbReference type="SUPFAM" id="SSF51905">
    <property type="entry name" value="FAD/NAD(P)-binding domain"/>
    <property type="match status" value="1"/>
</dbReference>
<dbReference type="Gene3D" id="3.50.50.60">
    <property type="entry name" value="FAD/NAD(P)-binding domain"/>
    <property type="match status" value="2"/>
</dbReference>
<evidence type="ECO:0000313" key="11">
    <source>
        <dbReference type="EMBL" id="EGD53403.1"/>
    </source>
</evidence>
<evidence type="ECO:0000256" key="9">
    <source>
        <dbReference type="ARBA" id="ARBA00069709"/>
    </source>
</evidence>
<comment type="similarity">
    <text evidence="7">Belongs to the FAD-dependent oxidoreductase 2 family. 3-oxosteroid dehydrogenase subfamily.</text>
</comment>
<evidence type="ECO:0000256" key="1">
    <source>
        <dbReference type="ARBA" id="ARBA00001974"/>
    </source>
</evidence>
<evidence type="ECO:0000259" key="10">
    <source>
        <dbReference type="Pfam" id="PF00890"/>
    </source>
</evidence>
<dbReference type="RefSeq" id="WP_009680994.1">
    <property type="nucleotide sequence ID" value="NZ_AEUD01000024.1"/>
</dbReference>
<keyword evidence="2" id="KW-0285">Flavoprotein</keyword>
<dbReference type="InterPro" id="IPR050315">
    <property type="entry name" value="FAD-oxidoreductase_2"/>
</dbReference>
<dbReference type="eggNOG" id="COG1053">
    <property type="taxonomic scope" value="Bacteria"/>
</dbReference>
<keyword evidence="5" id="KW-0443">Lipid metabolism</keyword>
<comment type="cofactor">
    <cofactor evidence="1">
        <name>FAD</name>
        <dbReference type="ChEBI" id="CHEBI:57692"/>
    </cofactor>
</comment>
<comment type="caution">
    <text evidence="11">The sequence shown here is derived from an EMBL/GenBank/DDBJ whole genome shotgun (WGS) entry which is preliminary data.</text>
</comment>
<dbReference type="GO" id="GO:0047571">
    <property type="term" value="F:3-oxosteroid 1-dehydrogenase activity"/>
    <property type="evidence" value="ECO:0007669"/>
    <property type="project" value="UniProtKB-EC"/>
</dbReference>
<feature type="domain" description="FAD-dependent oxidoreductase 2 FAD-binding" evidence="10">
    <location>
        <begin position="14"/>
        <end position="535"/>
    </location>
</feature>
<evidence type="ECO:0000256" key="8">
    <source>
        <dbReference type="ARBA" id="ARBA00066536"/>
    </source>
</evidence>
<dbReference type="EMBL" id="AEUD01000024">
    <property type="protein sequence ID" value="EGD53403.1"/>
    <property type="molecule type" value="Genomic_DNA"/>
</dbReference>
<gene>
    <name evidence="11" type="ORF">SCNU_19035</name>
</gene>
<dbReference type="STRING" id="644548.SCNU_19035"/>
<evidence type="ECO:0000256" key="6">
    <source>
        <dbReference type="ARBA" id="ARBA00051951"/>
    </source>
</evidence>
<accession>F1YPF2</accession>
<dbReference type="InterPro" id="IPR003953">
    <property type="entry name" value="FAD-dep_OxRdtase_2_FAD-bd"/>
</dbReference>
<dbReference type="AlphaFoldDB" id="F1YPF2"/>
<dbReference type="InterPro" id="IPR036188">
    <property type="entry name" value="FAD/NAD-bd_sf"/>
</dbReference>
<keyword evidence="5" id="KW-0753">Steroid metabolism</keyword>
<evidence type="ECO:0000256" key="7">
    <source>
        <dbReference type="ARBA" id="ARBA00061147"/>
    </source>
</evidence>
<keyword evidence="12" id="KW-1185">Reference proteome</keyword>
<proteinExistence type="inferred from homology"/>
<protein>
    <recommendedName>
        <fullName evidence="9">3-oxosteroid 1-dehydrogenase</fullName>
        <ecNumber evidence="8">1.3.99.4</ecNumber>
    </recommendedName>
</protein>
<dbReference type="Proteomes" id="UP000035065">
    <property type="component" value="Unassembled WGS sequence"/>
</dbReference>
<keyword evidence="4" id="KW-0560">Oxidoreductase</keyword>
<reference evidence="11 12" key="1">
    <citation type="journal article" date="2011" name="J. Bacteriol.">
        <title>Draft Genome Sequence of Gordonia neofelifaecis NRRL B-59395, a Cholesterol-Degrading Actinomycete.</title>
        <authorList>
            <person name="Ge F."/>
            <person name="Li W."/>
            <person name="Chen G."/>
            <person name="Liu Y."/>
            <person name="Zhang G."/>
            <person name="Yong B."/>
            <person name="Wang Q."/>
            <person name="Wang N."/>
            <person name="Huang Z."/>
            <person name="Li W."/>
            <person name="Wang J."/>
            <person name="Wu C."/>
            <person name="Xie Q."/>
            <person name="Liu G."/>
        </authorList>
    </citation>
    <scope>NUCLEOTIDE SEQUENCE [LARGE SCALE GENOMIC DNA]</scope>
    <source>
        <strain evidence="11 12">NRRL B-59395</strain>
    </source>
</reference>
<comment type="catalytic activity">
    <reaction evidence="6">
        <text>a 3-oxosteroid + A = a 3-oxo-Delta(1)-steroid + AH2</text>
        <dbReference type="Rhea" id="RHEA:13329"/>
        <dbReference type="ChEBI" id="CHEBI:13193"/>
        <dbReference type="ChEBI" id="CHEBI:17499"/>
        <dbReference type="ChEBI" id="CHEBI:20156"/>
        <dbReference type="ChEBI" id="CHEBI:47788"/>
        <dbReference type="EC" id="1.3.99.4"/>
    </reaction>
</comment>
<sequence length="556" mass="60107">MSDSQNPQWDDEYDVVVVGSGAGGMTAALTAADRGLKALIVEKADVYGGSTALSGGGVWVPNNPTLRRIGIVDDPKDVRKYLDSIVGDKVPSANLDAYIDQGPKMIELLERNKNIKFQWCTGYADYHPENPGGRPAGRSIEPSPVNSKKLGVDQAQLRPAALATPPGLYITQKDFVQLNMVARTWKARRTAFLTGLRAAKAIVLRQKMETLGQALIVRLRLALKDTDVKLWLSSPMESLITDASGAVTGVEVRRGGTSKRIRATRGVILASGGFEFNQEMRDKFLPEGAHPNFSAAAESNTGDGILAGEAVGAAVSLMDDAWWMPSMQTPKGVNQVLVSERSVPRAIIVDQHAQRFTNEASPYVTFTHDQLEGRHEPTWFIFDAVAKKRYQIGGIMPGQKFPKSWLSAGLIRTADTIEELAGKIDLDPATLRGTVDRFNDMAAKGHDDDFNRGDSAYDRYYGDPTLPNPVLDSIDQGPYYALQMRVGDLGTKGGLVYNENAQVLREDDTVIEGLYATGNTSAAVMGNEYAGPGATIGPAMTFGYIAANHAADAKKA</sequence>
<dbReference type="PANTHER" id="PTHR43400:SF10">
    <property type="entry name" value="3-OXOSTEROID 1-DEHYDROGENASE"/>
    <property type="match status" value="1"/>
</dbReference>
<evidence type="ECO:0000313" key="12">
    <source>
        <dbReference type="Proteomes" id="UP000035065"/>
    </source>
</evidence>
<keyword evidence="3" id="KW-0274">FAD</keyword>
<dbReference type="InterPro" id="IPR027477">
    <property type="entry name" value="Succ_DH/fumarate_Rdtase_cat_sf"/>
</dbReference>
<organism evidence="11 12">
    <name type="scientific">Gordonia neofelifaecis NRRL B-59395</name>
    <dbReference type="NCBI Taxonomy" id="644548"/>
    <lineage>
        <taxon>Bacteria</taxon>
        <taxon>Bacillati</taxon>
        <taxon>Actinomycetota</taxon>
        <taxon>Actinomycetes</taxon>
        <taxon>Mycobacteriales</taxon>
        <taxon>Gordoniaceae</taxon>
        <taxon>Gordonia</taxon>
    </lineage>
</organism>
<dbReference type="Pfam" id="PF00890">
    <property type="entry name" value="FAD_binding_2"/>
    <property type="match status" value="1"/>
</dbReference>
<dbReference type="PANTHER" id="PTHR43400">
    <property type="entry name" value="FUMARATE REDUCTASE"/>
    <property type="match status" value="1"/>
</dbReference>
<dbReference type="FunFam" id="3.50.50.60:FF:000208">
    <property type="entry name" value="3-ketosteroid dehydrogenase"/>
    <property type="match status" value="1"/>
</dbReference>
<dbReference type="EC" id="1.3.99.4" evidence="8"/>
<dbReference type="SUPFAM" id="SSF56425">
    <property type="entry name" value="Succinate dehydrogenase/fumarate reductase flavoprotein, catalytic domain"/>
    <property type="match status" value="1"/>
</dbReference>
<dbReference type="GO" id="GO:0008202">
    <property type="term" value="P:steroid metabolic process"/>
    <property type="evidence" value="ECO:0007669"/>
    <property type="project" value="UniProtKB-KW"/>
</dbReference>
<name>F1YPF2_9ACTN</name>
<evidence type="ECO:0000256" key="3">
    <source>
        <dbReference type="ARBA" id="ARBA00022827"/>
    </source>
</evidence>